<dbReference type="EMBL" id="FNIL01000001">
    <property type="protein sequence ID" value="SDN38533.1"/>
    <property type="molecule type" value="Genomic_DNA"/>
</dbReference>
<organism evidence="3 4">
    <name type="scientific">Alkalicoccus daliensis</name>
    <dbReference type="NCBI Taxonomy" id="745820"/>
    <lineage>
        <taxon>Bacteria</taxon>
        <taxon>Bacillati</taxon>
        <taxon>Bacillota</taxon>
        <taxon>Bacilli</taxon>
        <taxon>Bacillales</taxon>
        <taxon>Bacillaceae</taxon>
        <taxon>Alkalicoccus</taxon>
    </lineage>
</organism>
<protein>
    <submittedName>
        <fullName evidence="3">NAD(P)H dehydrogenase (Quinone)</fullName>
    </submittedName>
</protein>
<dbReference type="Proteomes" id="UP000198778">
    <property type="component" value="Unassembled WGS sequence"/>
</dbReference>
<accession>A0A1H0AZR0</accession>
<dbReference type="InterPro" id="IPR010089">
    <property type="entry name" value="Flavoprotein_WrbA-like"/>
</dbReference>
<keyword evidence="4" id="KW-1185">Reference proteome</keyword>
<dbReference type="Pfam" id="PF03358">
    <property type="entry name" value="FMN_red"/>
    <property type="match status" value="1"/>
</dbReference>
<name>A0A1H0AZR0_9BACI</name>
<dbReference type="PROSITE" id="PS50902">
    <property type="entry name" value="FLAVODOXIN_LIKE"/>
    <property type="match status" value="1"/>
</dbReference>
<dbReference type="InterPro" id="IPR005025">
    <property type="entry name" value="FMN_Rdtase-like_dom"/>
</dbReference>
<dbReference type="GO" id="GO:0016020">
    <property type="term" value="C:membrane"/>
    <property type="evidence" value="ECO:0007669"/>
    <property type="project" value="TreeGrafter"/>
</dbReference>
<dbReference type="PANTHER" id="PTHR30546:SF23">
    <property type="entry name" value="FLAVOPROTEIN-LIKE PROTEIN YCP4-RELATED"/>
    <property type="match status" value="1"/>
</dbReference>
<dbReference type="InterPro" id="IPR008254">
    <property type="entry name" value="Flavodoxin/NO_synth"/>
</dbReference>
<dbReference type="Gene3D" id="3.40.50.360">
    <property type="match status" value="1"/>
</dbReference>
<comment type="similarity">
    <text evidence="1">Belongs to the WrbA family.</text>
</comment>
<dbReference type="AlphaFoldDB" id="A0A1H0AZR0"/>
<sequence>MSIFSKLFGKKEENNNKEERFSMSELNVAVIYYSSTGSNYQLAKWAKEGAEAAGANAKLLKVQELAPMGAIESNPAWKEHYEATKDVQEASMDDLEWADAVIFSMPTRFGNLPSQMKQFLDTTGGLWANGKLVNKVVSGMSSASNAHGGQEATILALYNTMHHWGAIIASPGYSDPVQFAAGGNPYGVSVTVGQDGVMQENVEDAVKHQAKRTVDVATWVKKGQE</sequence>
<feature type="domain" description="Flavodoxin-like" evidence="2">
    <location>
        <begin position="28"/>
        <end position="214"/>
    </location>
</feature>
<dbReference type="InterPro" id="IPR029039">
    <property type="entry name" value="Flavoprotein-like_sf"/>
</dbReference>
<dbReference type="GO" id="GO:0010181">
    <property type="term" value="F:FMN binding"/>
    <property type="evidence" value="ECO:0007669"/>
    <property type="project" value="InterPro"/>
</dbReference>
<dbReference type="NCBIfam" id="TIGR01755">
    <property type="entry name" value="flav_wrbA"/>
    <property type="match status" value="1"/>
</dbReference>
<dbReference type="FunFam" id="3.40.50.360:FF:000001">
    <property type="entry name" value="NAD(P)H dehydrogenase (Quinone) FQR1-like"/>
    <property type="match status" value="1"/>
</dbReference>
<evidence type="ECO:0000259" key="2">
    <source>
        <dbReference type="PROSITE" id="PS50902"/>
    </source>
</evidence>
<dbReference type="GO" id="GO:0003955">
    <property type="term" value="F:NAD(P)H dehydrogenase (quinone) activity"/>
    <property type="evidence" value="ECO:0007669"/>
    <property type="project" value="InterPro"/>
</dbReference>
<dbReference type="RefSeq" id="WP_175444163.1">
    <property type="nucleotide sequence ID" value="NZ_FNIL01000001.1"/>
</dbReference>
<gene>
    <name evidence="3" type="ORF">SAMN04488053_101677</name>
</gene>
<dbReference type="SUPFAM" id="SSF52218">
    <property type="entry name" value="Flavoproteins"/>
    <property type="match status" value="1"/>
</dbReference>
<dbReference type="PANTHER" id="PTHR30546">
    <property type="entry name" value="FLAVODOXIN-RELATED PROTEIN WRBA-RELATED"/>
    <property type="match status" value="1"/>
</dbReference>
<proteinExistence type="inferred from homology"/>
<evidence type="ECO:0000313" key="3">
    <source>
        <dbReference type="EMBL" id="SDN38533.1"/>
    </source>
</evidence>
<evidence type="ECO:0000256" key="1">
    <source>
        <dbReference type="ARBA" id="ARBA00006961"/>
    </source>
</evidence>
<dbReference type="NCBIfam" id="NF002999">
    <property type="entry name" value="PRK03767.1"/>
    <property type="match status" value="1"/>
</dbReference>
<evidence type="ECO:0000313" key="4">
    <source>
        <dbReference type="Proteomes" id="UP000198778"/>
    </source>
</evidence>
<reference evidence="4" key="1">
    <citation type="submission" date="2016-10" db="EMBL/GenBank/DDBJ databases">
        <authorList>
            <person name="Varghese N."/>
            <person name="Submissions S."/>
        </authorList>
    </citation>
    <scope>NUCLEOTIDE SEQUENCE [LARGE SCALE GENOMIC DNA]</scope>
    <source>
        <strain evidence="4">CGMCC 1.10369</strain>
    </source>
</reference>
<dbReference type="STRING" id="745820.SAMN04488053_101677"/>